<dbReference type="OrthoDB" id="9810376at2"/>
<feature type="signal peptide" evidence="1">
    <location>
        <begin position="1"/>
        <end position="18"/>
    </location>
</feature>
<evidence type="ECO:0000313" key="2">
    <source>
        <dbReference type="EMBL" id="GFE49843.1"/>
    </source>
</evidence>
<keyword evidence="3" id="KW-1185">Reference proteome</keyword>
<dbReference type="EMBL" id="BLIV01000003">
    <property type="protein sequence ID" value="GFE49843.1"/>
    <property type="molecule type" value="Genomic_DNA"/>
</dbReference>
<dbReference type="Pfam" id="PF09923">
    <property type="entry name" value="DUF2155"/>
    <property type="match status" value="1"/>
</dbReference>
<gene>
    <name evidence="2" type="ORF">So717_15960</name>
</gene>
<dbReference type="InterPro" id="IPR019225">
    <property type="entry name" value="DUF2155"/>
</dbReference>
<dbReference type="Proteomes" id="UP000436522">
    <property type="component" value="Unassembled WGS sequence"/>
</dbReference>
<evidence type="ECO:0000256" key="1">
    <source>
        <dbReference type="SAM" id="SignalP"/>
    </source>
</evidence>
<accession>A0A640VNM5</accession>
<reference evidence="2 3" key="1">
    <citation type="submission" date="2019-12" db="EMBL/GenBank/DDBJ databases">
        <title>Roseobacter cerasinus sp. nov., isolated from seawater around aquaculture.</title>
        <authorList>
            <person name="Muramatsu S."/>
            <person name="Takabe Y."/>
            <person name="Mori K."/>
            <person name="Takaichi S."/>
            <person name="Hanada S."/>
        </authorList>
    </citation>
    <scope>NUCLEOTIDE SEQUENCE [LARGE SCALE GENOMIC DNA]</scope>
    <source>
        <strain evidence="2 3">AI77</strain>
    </source>
</reference>
<sequence length="118" mass="12351">MMLRLALASGLVAGAAGAQQVSEADGAILRGLDKISGQVYDIELRSGQTAAFEQLRITLTSCRFPVGNPSGDAFAALEVADALRGGTVFSGWMVASAPALSAMDHARYDLWVMRCTTS</sequence>
<organism evidence="2 3">
    <name type="scientific">Roseobacter cerasinus</name>
    <dbReference type="NCBI Taxonomy" id="2602289"/>
    <lineage>
        <taxon>Bacteria</taxon>
        <taxon>Pseudomonadati</taxon>
        <taxon>Pseudomonadota</taxon>
        <taxon>Alphaproteobacteria</taxon>
        <taxon>Rhodobacterales</taxon>
        <taxon>Roseobacteraceae</taxon>
        <taxon>Roseobacter</taxon>
    </lineage>
</organism>
<dbReference type="RefSeq" id="WP_159975871.1">
    <property type="nucleotide sequence ID" value="NZ_BLIV01000003.1"/>
</dbReference>
<keyword evidence="1" id="KW-0732">Signal</keyword>
<proteinExistence type="predicted"/>
<protein>
    <recommendedName>
        <fullName evidence="4">DUF2155 domain-containing protein</fullName>
    </recommendedName>
</protein>
<dbReference type="AlphaFoldDB" id="A0A640VNM5"/>
<evidence type="ECO:0008006" key="4">
    <source>
        <dbReference type="Google" id="ProtNLM"/>
    </source>
</evidence>
<evidence type="ECO:0000313" key="3">
    <source>
        <dbReference type="Proteomes" id="UP000436522"/>
    </source>
</evidence>
<name>A0A640VNM5_9RHOB</name>
<feature type="chain" id="PRO_5024940775" description="DUF2155 domain-containing protein" evidence="1">
    <location>
        <begin position="19"/>
        <end position="118"/>
    </location>
</feature>
<comment type="caution">
    <text evidence="2">The sequence shown here is derived from an EMBL/GenBank/DDBJ whole genome shotgun (WGS) entry which is preliminary data.</text>
</comment>